<dbReference type="InterPro" id="IPR023393">
    <property type="entry name" value="START-like_dom_sf"/>
</dbReference>
<dbReference type="Proteomes" id="UP001239909">
    <property type="component" value="Unassembled WGS sequence"/>
</dbReference>
<evidence type="ECO:0000256" key="1">
    <source>
        <dbReference type="ARBA" id="ARBA00006817"/>
    </source>
</evidence>
<evidence type="ECO:0000313" key="3">
    <source>
        <dbReference type="EMBL" id="GMG83205.1"/>
    </source>
</evidence>
<dbReference type="Gene3D" id="3.30.530.20">
    <property type="match status" value="1"/>
</dbReference>
<dbReference type="InterPro" id="IPR013538">
    <property type="entry name" value="ASHA1/2-like_C"/>
</dbReference>
<dbReference type="EMBL" id="BSYI01000017">
    <property type="protein sequence ID" value="GMG83205.1"/>
    <property type="molecule type" value="Genomic_DNA"/>
</dbReference>
<dbReference type="Pfam" id="PF08327">
    <property type="entry name" value="AHSA1"/>
    <property type="match status" value="1"/>
</dbReference>
<sequence length="159" mass="16875">MTVATDGGAPELSISRLIPAAPAAIWQAWAAPEMLRRWIAPSPVEVTCCAIELRPGGAFDLTMRLPDGTEMPSRGCILEAAENARIVSTDAMTAGFRPAPKPFMTSIVTLEPEGAGTRYTMRVLHVDEAGRAQHLAMGFETGWGQVLDQLAALATGLEG</sequence>
<organism evidence="3 4">
    <name type="scientific">Paralimibaculum aggregatum</name>
    <dbReference type="NCBI Taxonomy" id="3036245"/>
    <lineage>
        <taxon>Bacteria</taxon>
        <taxon>Pseudomonadati</taxon>
        <taxon>Pseudomonadota</taxon>
        <taxon>Alphaproteobacteria</taxon>
        <taxon>Rhodobacterales</taxon>
        <taxon>Paracoccaceae</taxon>
        <taxon>Paralimibaculum</taxon>
    </lineage>
</organism>
<accession>A0ABQ6LIU5</accession>
<proteinExistence type="inferred from homology"/>
<gene>
    <name evidence="3" type="ORF">LNKW23_24180</name>
</gene>
<evidence type="ECO:0000259" key="2">
    <source>
        <dbReference type="Pfam" id="PF08327"/>
    </source>
</evidence>
<dbReference type="RefSeq" id="WP_285672003.1">
    <property type="nucleotide sequence ID" value="NZ_BSYI01000017.1"/>
</dbReference>
<reference evidence="3 4" key="1">
    <citation type="submission" date="2023-04" db="EMBL/GenBank/DDBJ databases">
        <title>Marinoamorphus aggregata gen. nov., sp. Nov., isolate from tissue of brittle star Ophioplocus japonicus.</title>
        <authorList>
            <person name="Kawano K."/>
            <person name="Sawayama S."/>
            <person name="Nakagawa S."/>
        </authorList>
    </citation>
    <scope>NUCLEOTIDE SEQUENCE [LARGE SCALE GENOMIC DNA]</scope>
    <source>
        <strain evidence="3 4">NKW23</strain>
    </source>
</reference>
<protein>
    <submittedName>
        <fullName evidence="3">SRPBCC family protein</fullName>
    </submittedName>
</protein>
<comment type="similarity">
    <text evidence="1">Belongs to the AHA1 family.</text>
</comment>
<comment type="caution">
    <text evidence="3">The sequence shown here is derived from an EMBL/GenBank/DDBJ whole genome shotgun (WGS) entry which is preliminary data.</text>
</comment>
<keyword evidence="4" id="KW-1185">Reference proteome</keyword>
<name>A0ABQ6LIU5_9RHOB</name>
<dbReference type="SUPFAM" id="SSF55961">
    <property type="entry name" value="Bet v1-like"/>
    <property type="match status" value="1"/>
</dbReference>
<dbReference type="CDD" id="cd08896">
    <property type="entry name" value="SRPBCC_CalC_Aha1-like_3"/>
    <property type="match status" value="1"/>
</dbReference>
<feature type="domain" description="Activator of Hsp90 ATPase homologue 1/2-like C-terminal" evidence="2">
    <location>
        <begin position="20"/>
        <end position="153"/>
    </location>
</feature>
<evidence type="ECO:0000313" key="4">
    <source>
        <dbReference type="Proteomes" id="UP001239909"/>
    </source>
</evidence>